<name>A0A4R1QJG6_9BACL</name>
<proteinExistence type="predicted"/>
<dbReference type="OrthoDB" id="9964211at2"/>
<dbReference type="InterPro" id="IPR046882">
    <property type="entry name" value="Sp-DndD"/>
</dbReference>
<comment type="caution">
    <text evidence="1">The sequence shown here is derived from an EMBL/GenBank/DDBJ whole genome shotgun (WGS) entry which is preliminary data.</text>
</comment>
<dbReference type="RefSeq" id="WP_132947146.1">
    <property type="nucleotide sequence ID" value="NZ_BSVG01000001.1"/>
</dbReference>
<sequence>MHKEEEKIIEELCEKYQLKPFYFKELFKIEKEYADRNMERRTGIYRDIKNKINEWVEGGK</sequence>
<protein>
    <submittedName>
        <fullName evidence="1">Uncharacterized protein</fullName>
    </submittedName>
</protein>
<dbReference type="EMBL" id="SLUL01000001">
    <property type="protein sequence ID" value="TCL53247.1"/>
    <property type="molecule type" value="Genomic_DNA"/>
</dbReference>
<evidence type="ECO:0000313" key="2">
    <source>
        <dbReference type="Proteomes" id="UP000295658"/>
    </source>
</evidence>
<reference evidence="1 2" key="1">
    <citation type="submission" date="2019-03" db="EMBL/GenBank/DDBJ databases">
        <title>Genomic Encyclopedia of Type Strains, Phase IV (KMG-IV): sequencing the most valuable type-strain genomes for metagenomic binning, comparative biology and taxonomic classification.</title>
        <authorList>
            <person name="Goeker M."/>
        </authorList>
    </citation>
    <scope>NUCLEOTIDE SEQUENCE [LARGE SCALE GENOMIC DNA]</scope>
    <source>
        <strain evidence="1 2">DSM 24979</strain>
    </source>
</reference>
<keyword evidence="2" id="KW-1185">Reference proteome</keyword>
<organism evidence="1 2">
    <name type="scientific">Thermolongibacillus altinsuensis</name>
    <dbReference type="NCBI Taxonomy" id="575256"/>
    <lineage>
        <taxon>Bacteria</taxon>
        <taxon>Bacillati</taxon>
        <taxon>Bacillota</taxon>
        <taxon>Bacilli</taxon>
        <taxon>Bacillales</taxon>
        <taxon>Anoxybacillaceae</taxon>
        <taxon>Thermolongibacillus</taxon>
    </lineage>
</organism>
<gene>
    <name evidence="1" type="ORF">EDD69_101255</name>
</gene>
<accession>A0A4R1QJG6</accession>
<dbReference type="Pfam" id="PF20306">
    <property type="entry name" value="Sp-DndD"/>
    <property type="match status" value="1"/>
</dbReference>
<dbReference type="Proteomes" id="UP000295658">
    <property type="component" value="Unassembled WGS sequence"/>
</dbReference>
<evidence type="ECO:0000313" key="1">
    <source>
        <dbReference type="EMBL" id="TCL53247.1"/>
    </source>
</evidence>
<dbReference type="AlphaFoldDB" id="A0A4R1QJG6"/>